<organism evidence="1 2">
    <name type="scientific">Pseudomonas aeruginosa</name>
    <dbReference type="NCBI Taxonomy" id="287"/>
    <lineage>
        <taxon>Bacteria</taxon>
        <taxon>Pseudomonadati</taxon>
        <taxon>Pseudomonadota</taxon>
        <taxon>Gammaproteobacteria</taxon>
        <taxon>Pseudomonadales</taxon>
        <taxon>Pseudomonadaceae</taxon>
        <taxon>Pseudomonas</taxon>
    </lineage>
</organism>
<sequence length="115" mass="12834">MANTMTQPSDEPPLAEGHWLPTATVANTSTGAISWQGIPRRAYSAMVGAKCVGKVRYYPAHKHWRATLEGWVWIVTPEMGAARFRLKETPVKHFKSRAEAQSAIERAWALPRHPA</sequence>
<comment type="caution">
    <text evidence="1">The sequence shown here is derived from an EMBL/GenBank/DDBJ whole genome shotgun (WGS) entry which is preliminary data.</text>
</comment>
<reference evidence="1 2" key="1">
    <citation type="submission" date="2017-05" db="EMBL/GenBank/DDBJ databases">
        <authorList>
            <person name="Song R."/>
            <person name="Chenine A.L."/>
            <person name="Ruprecht R.M."/>
        </authorList>
    </citation>
    <scope>NUCLEOTIDE SEQUENCE [LARGE SCALE GENOMIC DNA]</scope>
    <source>
        <strain evidence="1 2">S567_C10_BS</strain>
    </source>
</reference>
<accession>A0A241XRU3</accession>
<evidence type="ECO:0000313" key="1">
    <source>
        <dbReference type="EMBL" id="OTI63222.1"/>
    </source>
</evidence>
<evidence type="ECO:0000313" key="2">
    <source>
        <dbReference type="Proteomes" id="UP000194857"/>
    </source>
</evidence>
<dbReference type="AlphaFoldDB" id="A0A241XRU3"/>
<dbReference type="EMBL" id="NFFZ01000004">
    <property type="protein sequence ID" value="OTI63222.1"/>
    <property type="molecule type" value="Genomic_DNA"/>
</dbReference>
<protein>
    <submittedName>
        <fullName evidence="1">Uncharacterized protein</fullName>
    </submittedName>
</protein>
<dbReference type="Proteomes" id="UP000194857">
    <property type="component" value="Unassembled WGS sequence"/>
</dbReference>
<gene>
    <name evidence="1" type="ORF">CAZ10_10340</name>
</gene>
<proteinExistence type="predicted"/>
<name>A0A241XRU3_PSEAI</name>